<organism evidence="1 2">
    <name type="scientific">Uliginosibacterium silvisoli</name>
    <dbReference type="NCBI Taxonomy" id="3114758"/>
    <lineage>
        <taxon>Bacteria</taxon>
        <taxon>Pseudomonadati</taxon>
        <taxon>Pseudomonadota</taxon>
        <taxon>Betaproteobacteria</taxon>
        <taxon>Rhodocyclales</taxon>
        <taxon>Zoogloeaceae</taxon>
        <taxon>Uliginosibacterium</taxon>
    </lineage>
</organism>
<evidence type="ECO:0008006" key="3">
    <source>
        <dbReference type="Google" id="ProtNLM"/>
    </source>
</evidence>
<gene>
    <name evidence="1" type="ORF">VVD49_06315</name>
</gene>
<dbReference type="RefSeq" id="WP_327598287.1">
    <property type="nucleotide sequence ID" value="NZ_JAYXHS010000001.1"/>
</dbReference>
<keyword evidence="2" id="KW-1185">Reference proteome</keyword>
<comment type="caution">
    <text evidence="1">The sequence shown here is derived from an EMBL/GenBank/DDBJ whole genome shotgun (WGS) entry which is preliminary data.</text>
</comment>
<dbReference type="EMBL" id="JAYXHS010000001">
    <property type="protein sequence ID" value="MEC5385329.1"/>
    <property type="molecule type" value="Genomic_DNA"/>
</dbReference>
<sequence length="154" mass="17344">MNGDPHGTIELQRYGELIVVRLRGSFNLEGARRVTREVQAFWRACGEPARWPVLGDHREWEGATPESFSEAAHIVHWMEAHGLAAEARVFCGNFMPRVLEQQKDMKLTTLPAENFLSINEACDWLEGLGFDCGDCRERLGVVEFRAQSGIKISG</sequence>
<protein>
    <recommendedName>
        <fullName evidence="3">STAS/SEC14 domain-containing protein</fullName>
    </recommendedName>
</protein>
<evidence type="ECO:0000313" key="1">
    <source>
        <dbReference type="EMBL" id="MEC5385329.1"/>
    </source>
</evidence>
<accession>A0ABU6K066</accession>
<dbReference type="Proteomes" id="UP001331561">
    <property type="component" value="Unassembled WGS sequence"/>
</dbReference>
<proteinExistence type="predicted"/>
<reference evidence="1 2" key="1">
    <citation type="submission" date="2024-01" db="EMBL/GenBank/DDBJ databases">
        <title>Uliginosibacterium soil sp. nov.</title>
        <authorList>
            <person name="Lv Y."/>
        </authorList>
    </citation>
    <scope>NUCLEOTIDE SEQUENCE [LARGE SCALE GENOMIC DNA]</scope>
    <source>
        <strain evidence="1 2">H3</strain>
    </source>
</reference>
<name>A0ABU6K066_9RHOO</name>
<evidence type="ECO:0000313" key="2">
    <source>
        <dbReference type="Proteomes" id="UP001331561"/>
    </source>
</evidence>